<sequence length="1583" mass="174867">MDRETVSRALAEEVPLSVSLLSELGKGSLRRDLLNALDGRQVARLRSLWPKLVLTASSPHVNDHHITAASNALCVYLNGGSMSPAAELRNHVISQDTWFEAFQCAHKAFNDGKTKPANQVLETLCDLFSKLDDTTGSLVLKRASLPLLKTILLASPRSDIKKASLMLAYLHRRTPLLPLLDELVLQCVNENDYAWRQRLAEHHVMISDVSNIDRGSIPHLFVALIFAMVDLDTRSAALKLCTFLCDDSRRNTDVSNSPAVIERSIELYLERNHAASGTFAENVLPMILDKKEKLIAFAQRYASSSYGRGADMSIFIAVLKAGRAKGILSEAEMFDAFGVAFKDVASTNVDESNNMYWFKQMLKTADPELRILTYGLLTISPAGNATVSPSVLDCVAFSMRYLHDDPDAHERGEILSITKRLLRRLQNSATALRRVTHLVDADEEANIVLDSYKSFVGRLYDFLKTELCTGASYPRHILAVLSLQYLFDLKMDPDLLVGDKSLVQALICLVIDPFEDVRSGAATLLRTLACKDHSSVASVLTPSLLQKVQVLAVRTGRADHADAMGRLSALRGVSSSPSNGVPVETDSTDLVEEIQHLKALTSKQGGFELRPGCAIPIHGLLLGISYRLRYLQDGHLSSFDFTLLEACANVWDQVRKQLCVDSPERASEIETKTDDEGPKDLLAFSWRALRDSSIVLQSLIAIVTPSRELLHAIGSLCLDQLISLRHRGAFSTVAQTFSQCCEKIRLSVDSSIRGLIQEWYTAALDQIDEQANRLIRRSAGLPAMITALLSPADRKLFSRTFADLTAIAQRPIDDASLQEIGEMKLPQVHALNCLKDIMTNSRFSAAVVPYQDSIMELAAACLSSKIWAVRNCGLMLLRACINRLDSSSSLPRQNLRDQSQAGGEGKPPSMVAFRLLDKAGPLPGYDSHGPSNAVEDIFAGLDLLGHAILAGSMADVAEKLVMRQLGNPAWTVRDHAALLLATRIRRVSPVTAIMAFLGNGLVGTENRVHGVLLCCRYLLEQGMSIVTETELELLVDTLIRDMTLANGDLARHSPYVYTACMDVLNDVASCILERGWSHQILKTEPLTKRIRNLPTTNSQHGPQLLQRILLHETYHILMVGKDLPNGGEVAANGISQLIDNIDALSFALDVLCQRNCHRPCAPLPIFLAGLIDQAFERASPPQYVLEQTFTCLTRSLEHGMAMPLATAQMVFRRIDSAELHTPRELRNTALKLRASLLGVVRLAHPQPPDYQRQVEEWLRVAEDSARDDLDFPSRLSAVAAVSTYIGHMEDSVTPQQLPGVRLRLLLLLYDLLNDDDEDIRLEAVHAGRRFKLHKTSAMDNLEYCAVAAREEVLHELKRQAKALPELTEVALVNVLRLGHKTGGISGPSGLGSTALLETPVASKLGSIARKLNDLFAEERQNLYIDDIREIDTWTGVFDDEGIDHLAPDVFEAVMKWTLDGLDTVNDTLEIQQLKAPSDQLRSLTNQPTRDFKDQDVASGACANRIQLCESLFGHPLGVTYDHEILVVLYQVVSLAGVLYRHDRKAYKGKLRAKLQRVKEVCSSLPVNPVLLGAVERALSRQCR</sequence>
<comment type="similarity">
    <text evidence="1">Belongs to the THADA family.</text>
</comment>
<dbReference type="PANTHER" id="PTHR14387:SF0">
    <property type="entry name" value="DUF2428 DOMAIN-CONTAINING PROTEIN"/>
    <property type="match status" value="1"/>
</dbReference>
<dbReference type="PANTHER" id="PTHR14387">
    <property type="entry name" value="THADA/DEATH RECEPTOR INTERACTING PROTEIN"/>
    <property type="match status" value="1"/>
</dbReference>
<evidence type="ECO:0000259" key="3">
    <source>
        <dbReference type="Pfam" id="PF25150"/>
    </source>
</evidence>
<dbReference type="SUPFAM" id="SSF48371">
    <property type="entry name" value="ARM repeat"/>
    <property type="match status" value="2"/>
</dbReference>
<dbReference type="HOGENOM" id="CLU_001011_1_1_1"/>
<dbReference type="Pfam" id="PF25150">
    <property type="entry name" value="TPR_Trm732"/>
    <property type="match status" value="1"/>
</dbReference>
<feature type="domain" description="DUF2428" evidence="2">
    <location>
        <begin position="643"/>
        <end position="868"/>
    </location>
</feature>
<accession>V9DQ53</accession>
<organism evidence="4 5">
    <name type="scientific">Cladophialophora carrionii CBS 160.54</name>
    <dbReference type="NCBI Taxonomy" id="1279043"/>
    <lineage>
        <taxon>Eukaryota</taxon>
        <taxon>Fungi</taxon>
        <taxon>Dikarya</taxon>
        <taxon>Ascomycota</taxon>
        <taxon>Pezizomycotina</taxon>
        <taxon>Eurotiomycetes</taxon>
        <taxon>Chaetothyriomycetidae</taxon>
        <taxon>Chaetothyriales</taxon>
        <taxon>Herpotrichiellaceae</taxon>
        <taxon>Cladophialophora</taxon>
    </lineage>
</organism>
<feature type="domain" description="tRNA (32-2'-O)-methyltransferase regulator THADA-like TPR repeats region" evidence="3">
    <location>
        <begin position="272"/>
        <end position="494"/>
    </location>
</feature>
<dbReference type="RefSeq" id="XP_008722502.1">
    <property type="nucleotide sequence ID" value="XM_008724280.1"/>
</dbReference>
<dbReference type="InterPro" id="IPR016024">
    <property type="entry name" value="ARM-type_fold"/>
</dbReference>
<name>V9DQ53_9EURO</name>
<dbReference type="GO" id="GO:0030488">
    <property type="term" value="P:tRNA methylation"/>
    <property type="evidence" value="ECO:0007669"/>
    <property type="project" value="TreeGrafter"/>
</dbReference>
<proteinExistence type="inferred from homology"/>
<dbReference type="InterPro" id="IPR019442">
    <property type="entry name" value="THADA/TRM732_DUF2428"/>
</dbReference>
<dbReference type="VEuPathDB" id="FungiDB:G647_00877"/>
<evidence type="ECO:0000256" key="1">
    <source>
        <dbReference type="ARBA" id="ARBA00010409"/>
    </source>
</evidence>
<reference evidence="4 5" key="1">
    <citation type="submission" date="2013-03" db="EMBL/GenBank/DDBJ databases">
        <title>The Genome Sequence of Cladophialophora carrionii CBS 160.54.</title>
        <authorList>
            <consortium name="The Broad Institute Genomics Platform"/>
            <person name="Cuomo C."/>
            <person name="de Hoog S."/>
            <person name="Gorbushina A."/>
            <person name="Walker B."/>
            <person name="Young S.K."/>
            <person name="Zeng Q."/>
            <person name="Gargeya S."/>
            <person name="Fitzgerald M."/>
            <person name="Haas B."/>
            <person name="Abouelleil A."/>
            <person name="Allen A.W."/>
            <person name="Alvarado L."/>
            <person name="Arachchi H.M."/>
            <person name="Berlin A.M."/>
            <person name="Chapman S.B."/>
            <person name="Gainer-Dewar J."/>
            <person name="Goldberg J."/>
            <person name="Griggs A."/>
            <person name="Gujja S."/>
            <person name="Hansen M."/>
            <person name="Howarth C."/>
            <person name="Imamovic A."/>
            <person name="Ireland A."/>
            <person name="Larimer J."/>
            <person name="McCowan C."/>
            <person name="Murphy C."/>
            <person name="Pearson M."/>
            <person name="Poon T.W."/>
            <person name="Priest M."/>
            <person name="Roberts A."/>
            <person name="Saif S."/>
            <person name="Shea T."/>
            <person name="Sisk P."/>
            <person name="Sykes S."/>
            <person name="Wortman J."/>
            <person name="Nusbaum C."/>
            <person name="Birren B."/>
        </authorList>
    </citation>
    <scope>NUCLEOTIDE SEQUENCE [LARGE SCALE GENOMIC DNA]</scope>
    <source>
        <strain evidence="4 5">CBS 160.54</strain>
    </source>
</reference>
<dbReference type="EMBL" id="KB822697">
    <property type="protein sequence ID" value="ETI28428.1"/>
    <property type="molecule type" value="Genomic_DNA"/>
</dbReference>
<evidence type="ECO:0000313" key="5">
    <source>
        <dbReference type="Proteomes" id="UP000030678"/>
    </source>
</evidence>
<protein>
    <submittedName>
        <fullName evidence="4">Uncharacterized protein</fullName>
    </submittedName>
</protein>
<evidence type="ECO:0000259" key="2">
    <source>
        <dbReference type="Pfam" id="PF10350"/>
    </source>
</evidence>
<dbReference type="InterPro" id="IPR056843">
    <property type="entry name" value="THADA-like_TPR"/>
</dbReference>
<dbReference type="OrthoDB" id="289314at2759"/>
<dbReference type="InterPro" id="IPR051954">
    <property type="entry name" value="tRNA_methyltransferase_THADA"/>
</dbReference>
<dbReference type="Pfam" id="PF26523">
    <property type="entry name" value="Trm732_C"/>
    <property type="match status" value="1"/>
</dbReference>
<evidence type="ECO:0000313" key="4">
    <source>
        <dbReference type="EMBL" id="ETI28428.1"/>
    </source>
</evidence>
<dbReference type="Pfam" id="PF10350">
    <property type="entry name" value="DUF2428"/>
    <property type="match status" value="1"/>
</dbReference>
<dbReference type="GeneID" id="19979370"/>
<dbReference type="Proteomes" id="UP000030678">
    <property type="component" value="Unassembled WGS sequence"/>
</dbReference>
<gene>
    <name evidence="4" type="ORF">G647_00877</name>
</gene>
<dbReference type="GO" id="GO:0005829">
    <property type="term" value="C:cytosol"/>
    <property type="evidence" value="ECO:0007669"/>
    <property type="project" value="TreeGrafter"/>
</dbReference>